<organism evidence="2 3">
    <name type="scientific">Opisthorchis felineus</name>
    <dbReference type="NCBI Taxonomy" id="147828"/>
    <lineage>
        <taxon>Eukaryota</taxon>
        <taxon>Metazoa</taxon>
        <taxon>Spiralia</taxon>
        <taxon>Lophotrochozoa</taxon>
        <taxon>Platyhelminthes</taxon>
        <taxon>Trematoda</taxon>
        <taxon>Digenea</taxon>
        <taxon>Opisthorchiida</taxon>
        <taxon>Opisthorchiata</taxon>
        <taxon>Opisthorchiidae</taxon>
        <taxon>Opisthorchis</taxon>
    </lineage>
</organism>
<accession>A0A4S2JPV7</accession>
<evidence type="ECO:0000313" key="3">
    <source>
        <dbReference type="Proteomes" id="UP000308267"/>
    </source>
</evidence>
<dbReference type="EMBL" id="SJOL01012841">
    <property type="protein sequence ID" value="TGZ38231.1"/>
    <property type="molecule type" value="Genomic_DNA"/>
</dbReference>
<sequence length="155" mass="18014">MTFRELKTPILMKSANLTYHIFLIYTLTVPTTPQKCENIPKNHDFRKQCSQNEFQWVRLRNSSISDAVGYLAGYDMSSCMMYCRLMRNCFAFTWNERNGACQLDNNGGFYFAMESPDNDIYQMECCGKFVTSLFPLFSTCVCVNIDDTTDCRLKK</sequence>
<keyword evidence="3" id="KW-1185">Reference proteome</keyword>
<feature type="domain" description="Apple" evidence="1">
    <location>
        <begin position="49"/>
        <end position="125"/>
    </location>
</feature>
<comment type="caution">
    <text evidence="2">The sequence shown here is derived from an EMBL/GenBank/DDBJ whole genome shotgun (WGS) entry which is preliminary data.</text>
</comment>
<dbReference type="InterPro" id="IPR003609">
    <property type="entry name" value="Pan_app"/>
</dbReference>
<reference evidence="2 3" key="1">
    <citation type="journal article" date="2019" name="BMC Genomics">
        <title>New insights from Opisthorchis felineus genome: update on genomics of the epidemiologically important liver flukes.</title>
        <authorList>
            <person name="Ershov N.I."/>
            <person name="Mordvinov V.A."/>
            <person name="Prokhortchouk E.B."/>
            <person name="Pakharukova M.Y."/>
            <person name="Gunbin K.V."/>
            <person name="Ustyantsev K."/>
            <person name="Genaev M.A."/>
            <person name="Blinov A.G."/>
            <person name="Mazur A."/>
            <person name="Boulygina E."/>
            <person name="Tsygankova S."/>
            <person name="Khrameeva E."/>
            <person name="Chekanov N."/>
            <person name="Fan G."/>
            <person name="Xiao A."/>
            <person name="Zhang H."/>
            <person name="Xu X."/>
            <person name="Yang H."/>
            <person name="Solovyev V."/>
            <person name="Lee S.M."/>
            <person name="Liu X."/>
            <person name="Afonnikov D.A."/>
            <person name="Skryabin K.G."/>
        </authorList>
    </citation>
    <scope>NUCLEOTIDE SEQUENCE [LARGE SCALE GENOMIC DNA]</scope>
    <source>
        <strain evidence="2">AK-0245</strain>
        <tissue evidence="2">Whole organism</tissue>
    </source>
</reference>
<protein>
    <recommendedName>
        <fullName evidence="1">Apple domain-containing protein</fullName>
    </recommendedName>
</protein>
<gene>
    <name evidence="2" type="ORF">CRM22_011290</name>
</gene>
<proteinExistence type="predicted"/>
<dbReference type="Proteomes" id="UP000308267">
    <property type="component" value="Unassembled WGS sequence"/>
</dbReference>
<dbReference type="PROSITE" id="PS50948">
    <property type="entry name" value="PAN"/>
    <property type="match status" value="1"/>
</dbReference>
<dbReference type="OrthoDB" id="10523957at2759"/>
<name>A0A4S2JPV7_OPIFE</name>
<evidence type="ECO:0000259" key="1">
    <source>
        <dbReference type="PROSITE" id="PS50948"/>
    </source>
</evidence>
<dbReference type="Gene3D" id="3.50.4.10">
    <property type="entry name" value="Hepatocyte Growth Factor"/>
    <property type="match status" value="1"/>
</dbReference>
<evidence type="ECO:0000313" key="2">
    <source>
        <dbReference type="EMBL" id="TGZ38231.1"/>
    </source>
</evidence>
<dbReference type="AlphaFoldDB" id="A0A4S2JPV7"/>